<name>A0A4Y2JZS5_ARAVE</name>
<feature type="transmembrane region" description="Helical" evidence="2">
    <location>
        <begin position="36"/>
        <end position="53"/>
    </location>
</feature>
<feature type="transmembrane region" description="Helical" evidence="2">
    <location>
        <begin position="228"/>
        <end position="255"/>
    </location>
</feature>
<accession>A0A4Y2JZS5</accession>
<feature type="compositionally biased region" description="Polar residues" evidence="1">
    <location>
        <begin position="344"/>
        <end position="361"/>
    </location>
</feature>
<evidence type="ECO:0008006" key="5">
    <source>
        <dbReference type="Google" id="ProtNLM"/>
    </source>
</evidence>
<comment type="caution">
    <text evidence="3">The sequence shown here is derived from an EMBL/GenBank/DDBJ whole genome shotgun (WGS) entry which is preliminary data.</text>
</comment>
<dbReference type="Proteomes" id="UP000499080">
    <property type="component" value="Unassembled WGS sequence"/>
</dbReference>
<feature type="region of interest" description="Disordered" evidence="1">
    <location>
        <begin position="330"/>
        <end position="379"/>
    </location>
</feature>
<dbReference type="EMBL" id="BGPR01004022">
    <property type="protein sequence ID" value="GBM95038.1"/>
    <property type="molecule type" value="Genomic_DNA"/>
</dbReference>
<evidence type="ECO:0000256" key="2">
    <source>
        <dbReference type="SAM" id="Phobius"/>
    </source>
</evidence>
<keyword evidence="2" id="KW-0472">Membrane</keyword>
<feature type="transmembrane region" description="Helical" evidence="2">
    <location>
        <begin position="119"/>
        <end position="139"/>
    </location>
</feature>
<proteinExistence type="predicted"/>
<evidence type="ECO:0000313" key="3">
    <source>
        <dbReference type="EMBL" id="GBM95038.1"/>
    </source>
</evidence>
<feature type="transmembrane region" description="Helical" evidence="2">
    <location>
        <begin position="197"/>
        <end position="222"/>
    </location>
</feature>
<evidence type="ECO:0000313" key="4">
    <source>
        <dbReference type="Proteomes" id="UP000499080"/>
    </source>
</evidence>
<organism evidence="3 4">
    <name type="scientific">Araneus ventricosus</name>
    <name type="common">Orbweaver spider</name>
    <name type="synonym">Epeira ventricosa</name>
    <dbReference type="NCBI Taxonomy" id="182803"/>
    <lineage>
        <taxon>Eukaryota</taxon>
        <taxon>Metazoa</taxon>
        <taxon>Ecdysozoa</taxon>
        <taxon>Arthropoda</taxon>
        <taxon>Chelicerata</taxon>
        <taxon>Arachnida</taxon>
        <taxon>Araneae</taxon>
        <taxon>Araneomorphae</taxon>
        <taxon>Entelegynae</taxon>
        <taxon>Araneoidea</taxon>
        <taxon>Araneidae</taxon>
        <taxon>Araneus</taxon>
    </lineage>
</organism>
<reference evidence="3 4" key="1">
    <citation type="journal article" date="2019" name="Sci. Rep.">
        <title>Orb-weaving spider Araneus ventricosus genome elucidates the spidroin gene catalogue.</title>
        <authorList>
            <person name="Kono N."/>
            <person name="Nakamura H."/>
            <person name="Ohtoshi R."/>
            <person name="Moran D.A.P."/>
            <person name="Shinohara A."/>
            <person name="Yoshida Y."/>
            <person name="Fujiwara M."/>
            <person name="Mori M."/>
            <person name="Tomita M."/>
            <person name="Arakawa K."/>
        </authorList>
    </citation>
    <scope>NUCLEOTIDE SEQUENCE [LARGE SCALE GENOMIC DNA]</scope>
</reference>
<keyword evidence="2" id="KW-1133">Transmembrane helix</keyword>
<sequence>MRDMFEKDLLILSHVLDDLVGILLSLGHNWFLLRTFLLQASSYLLSVLSWLAIRRKRKELTELFTFLKIKNSFSRPNIQNFVTLSICIIPFAFGILQVGNTILTEWHTLYTFDFKLNRHSIIIFSFIKSFLTSVIYPTWTNLVVQVYCLLCYKISKLLSDFTTEIDGCSPQEFTISKQANILQKESRSHQAILHVQSIFSVPSFLVCTAHFCTCITVLTALIVQQNTYAHFTALSAFCLYFFNSSGGLLACLWMAGGPPKNANKFKEAFGRKLQEKKLRVDKTKEVFCVDDLNGLSHYTLSGALCDDNLCCSPELECREVNLIIKFKTCQEPSSKPTDDGISTVPDSTYNQPEESTFNPEPSDTPEPEISEAPEETTPP</sequence>
<keyword evidence="4" id="KW-1185">Reference proteome</keyword>
<feature type="transmembrane region" description="Helical" evidence="2">
    <location>
        <begin position="78"/>
        <end position="99"/>
    </location>
</feature>
<gene>
    <name evidence="3" type="ORF">AVEN_196192_1</name>
</gene>
<protein>
    <recommendedName>
        <fullName evidence="5">Gustatory receptor</fullName>
    </recommendedName>
</protein>
<keyword evidence="2" id="KW-0812">Transmembrane</keyword>
<dbReference type="AlphaFoldDB" id="A0A4Y2JZS5"/>
<evidence type="ECO:0000256" key="1">
    <source>
        <dbReference type="SAM" id="MobiDB-lite"/>
    </source>
</evidence>
<feature type="compositionally biased region" description="Acidic residues" evidence="1">
    <location>
        <begin position="363"/>
        <end position="379"/>
    </location>
</feature>